<evidence type="ECO:0000313" key="3">
    <source>
        <dbReference type="Proteomes" id="UP001066276"/>
    </source>
</evidence>
<feature type="region of interest" description="Disordered" evidence="1">
    <location>
        <begin position="25"/>
        <end position="44"/>
    </location>
</feature>
<organism evidence="2 3">
    <name type="scientific">Pleurodeles waltl</name>
    <name type="common">Iberian ribbed newt</name>
    <dbReference type="NCBI Taxonomy" id="8319"/>
    <lineage>
        <taxon>Eukaryota</taxon>
        <taxon>Metazoa</taxon>
        <taxon>Chordata</taxon>
        <taxon>Craniata</taxon>
        <taxon>Vertebrata</taxon>
        <taxon>Euteleostomi</taxon>
        <taxon>Amphibia</taxon>
        <taxon>Batrachia</taxon>
        <taxon>Caudata</taxon>
        <taxon>Salamandroidea</taxon>
        <taxon>Salamandridae</taxon>
        <taxon>Pleurodelinae</taxon>
        <taxon>Pleurodeles</taxon>
    </lineage>
</organism>
<evidence type="ECO:0000313" key="2">
    <source>
        <dbReference type="EMBL" id="KAJ1149106.1"/>
    </source>
</evidence>
<evidence type="ECO:0000256" key="1">
    <source>
        <dbReference type="SAM" id="MobiDB-lite"/>
    </source>
</evidence>
<proteinExistence type="predicted"/>
<comment type="caution">
    <text evidence="2">The sequence shown here is derived from an EMBL/GenBank/DDBJ whole genome shotgun (WGS) entry which is preliminary data.</text>
</comment>
<protein>
    <submittedName>
        <fullName evidence="2">Uncharacterized protein</fullName>
    </submittedName>
</protein>
<keyword evidence="3" id="KW-1185">Reference proteome</keyword>
<name>A0AAV7R8I6_PLEWA</name>
<dbReference type="EMBL" id="JANPWB010000009">
    <property type="protein sequence ID" value="KAJ1149106.1"/>
    <property type="molecule type" value="Genomic_DNA"/>
</dbReference>
<dbReference type="AlphaFoldDB" id="A0AAV7R8I6"/>
<dbReference type="Proteomes" id="UP001066276">
    <property type="component" value="Chromosome 5"/>
</dbReference>
<sequence length="72" mass="7907">MSSRRITQPLFNVLVSQRANTGSPAVTVQPIATPHPTPSTSRGAGELRVWDRLRRIVTFTAFINCVSTKGKK</sequence>
<gene>
    <name evidence="2" type="ORF">NDU88_001924</name>
</gene>
<accession>A0AAV7R8I6</accession>
<reference evidence="2" key="1">
    <citation type="journal article" date="2022" name="bioRxiv">
        <title>Sequencing and chromosome-scale assembly of the giantPleurodeles waltlgenome.</title>
        <authorList>
            <person name="Brown T."/>
            <person name="Elewa A."/>
            <person name="Iarovenko S."/>
            <person name="Subramanian E."/>
            <person name="Araus A.J."/>
            <person name="Petzold A."/>
            <person name="Susuki M."/>
            <person name="Suzuki K.-i.T."/>
            <person name="Hayashi T."/>
            <person name="Toyoda A."/>
            <person name="Oliveira C."/>
            <person name="Osipova E."/>
            <person name="Leigh N.D."/>
            <person name="Simon A."/>
            <person name="Yun M.H."/>
        </authorList>
    </citation>
    <scope>NUCLEOTIDE SEQUENCE</scope>
    <source>
        <strain evidence="2">20211129_DDA</strain>
        <tissue evidence="2">Liver</tissue>
    </source>
</reference>